<comment type="caution">
    <text evidence="2">The sequence shown here is derived from an EMBL/GenBank/DDBJ whole genome shotgun (WGS) entry which is preliminary data.</text>
</comment>
<feature type="region of interest" description="Disordered" evidence="1">
    <location>
        <begin position="1"/>
        <end position="57"/>
    </location>
</feature>
<accession>A0AAJ0MNN5</accession>
<feature type="compositionally biased region" description="Polar residues" evidence="1">
    <location>
        <begin position="1"/>
        <end position="14"/>
    </location>
</feature>
<sequence>MSATNSVVICNGTNPPKKKNGDRLSKTLNPLAPEFVPKVQEPTPPSSGKSTFADPVYTPVKQNYPPYLGPYPYPGWLQEPYQGTGPQVPYQSPHGQAFNASYQIPGYAPYPAPGAAAYGYEPHTSFGRNITREVMAVLNNPSPPRPSTDGSQAPAYPTNAASQTS</sequence>
<evidence type="ECO:0000256" key="1">
    <source>
        <dbReference type="SAM" id="MobiDB-lite"/>
    </source>
</evidence>
<organism evidence="2 3">
    <name type="scientific">Neurospora hispaniola</name>
    <dbReference type="NCBI Taxonomy" id="588809"/>
    <lineage>
        <taxon>Eukaryota</taxon>
        <taxon>Fungi</taxon>
        <taxon>Dikarya</taxon>
        <taxon>Ascomycota</taxon>
        <taxon>Pezizomycotina</taxon>
        <taxon>Sordariomycetes</taxon>
        <taxon>Sordariomycetidae</taxon>
        <taxon>Sordariales</taxon>
        <taxon>Sordariaceae</taxon>
        <taxon>Neurospora</taxon>
    </lineage>
</organism>
<evidence type="ECO:0008006" key="4">
    <source>
        <dbReference type="Google" id="ProtNLM"/>
    </source>
</evidence>
<dbReference type="GeneID" id="87873007"/>
<evidence type="ECO:0000313" key="3">
    <source>
        <dbReference type="Proteomes" id="UP001285908"/>
    </source>
</evidence>
<dbReference type="InterPro" id="IPR009818">
    <property type="entry name" value="PAM2_motif"/>
</dbReference>
<reference evidence="2 3" key="1">
    <citation type="journal article" date="2023" name="Mol. Phylogenet. Evol.">
        <title>Genome-scale phylogeny and comparative genomics of the fungal order Sordariales.</title>
        <authorList>
            <person name="Hensen N."/>
            <person name="Bonometti L."/>
            <person name="Westerberg I."/>
            <person name="Brannstrom I.O."/>
            <person name="Guillou S."/>
            <person name="Cros-Aarteil S."/>
            <person name="Calhoun S."/>
            <person name="Haridas S."/>
            <person name="Kuo A."/>
            <person name="Mondo S."/>
            <person name="Pangilinan J."/>
            <person name="Riley R."/>
            <person name="LaButti K."/>
            <person name="Andreopoulos B."/>
            <person name="Lipzen A."/>
            <person name="Chen C."/>
            <person name="Yan M."/>
            <person name="Daum C."/>
            <person name="Ng V."/>
            <person name="Clum A."/>
            <person name="Steindorff A."/>
            <person name="Ohm R.A."/>
            <person name="Martin F."/>
            <person name="Silar P."/>
            <person name="Natvig D.O."/>
            <person name="Lalanne C."/>
            <person name="Gautier V."/>
            <person name="Ament-Velasquez S.L."/>
            <person name="Kruys A."/>
            <person name="Hutchinson M.I."/>
            <person name="Powell A.J."/>
            <person name="Barry K."/>
            <person name="Miller A.N."/>
            <person name="Grigoriev I.V."/>
            <person name="Debuchy R."/>
            <person name="Gladieux P."/>
            <person name="Hiltunen Thoren M."/>
            <person name="Johannesson H."/>
        </authorList>
    </citation>
    <scope>NUCLEOTIDE SEQUENCE [LARGE SCALE GENOMIC DNA]</scope>
    <source>
        <strain evidence="2 3">FGSC 10403</strain>
    </source>
</reference>
<dbReference type="RefSeq" id="XP_062690152.1">
    <property type="nucleotide sequence ID" value="XM_062835385.1"/>
</dbReference>
<evidence type="ECO:0000313" key="2">
    <source>
        <dbReference type="EMBL" id="KAK3488025.1"/>
    </source>
</evidence>
<dbReference type="Pfam" id="PF07145">
    <property type="entry name" value="PAM2"/>
    <property type="match status" value="1"/>
</dbReference>
<gene>
    <name evidence="2" type="ORF">B0T23DRAFT_324015</name>
</gene>
<proteinExistence type="predicted"/>
<dbReference type="EMBL" id="JAULSX010000007">
    <property type="protein sequence ID" value="KAK3488025.1"/>
    <property type="molecule type" value="Genomic_DNA"/>
</dbReference>
<feature type="region of interest" description="Disordered" evidence="1">
    <location>
        <begin position="137"/>
        <end position="165"/>
    </location>
</feature>
<name>A0AAJ0MNN5_9PEZI</name>
<dbReference type="AlphaFoldDB" id="A0AAJ0MNN5"/>
<dbReference type="Proteomes" id="UP001285908">
    <property type="component" value="Unassembled WGS sequence"/>
</dbReference>
<keyword evidence="3" id="KW-1185">Reference proteome</keyword>
<protein>
    <recommendedName>
        <fullName evidence="4">Ataxin-2 C-terminal domain-containing protein</fullName>
    </recommendedName>
</protein>